<dbReference type="Proteomes" id="UP001210538">
    <property type="component" value="Chromosome"/>
</dbReference>
<name>A0AAX3L689_9ENTR</name>
<dbReference type="EMBL" id="CP116347">
    <property type="protein sequence ID" value="WCE11613.1"/>
    <property type="molecule type" value="Genomic_DNA"/>
</dbReference>
<dbReference type="RefSeq" id="WP_025203729.1">
    <property type="nucleotide sequence ID" value="NZ_CAWPLG010000046.1"/>
</dbReference>
<dbReference type="PROSITE" id="PS51688">
    <property type="entry name" value="ICA"/>
    <property type="match status" value="1"/>
</dbReference>
<feature type="chain" id="PRO_5043634839" evidence="1">
    <location>
        <begin position="22"/>
        <end position="126"/>
    </location>
</feature>
<evidence type="ECO:0000259" key="2">
    <source>
        <dbReference type="PROSITE" id="PS51688"/>
    </source>
</evidence>
<protein>
    <submittedName>
        <fullName evidence="3">Tail fiber domain-containing protein</fullName>
    </submittedName>
</protein>
<feature type="signal peptide" evidence="1">
    <location>
        <begin position="1"/>
        <end position="21"/>
    </location>
</feature>
<dbReference type="InterPro" id="IPR030392">
    <property type="entry name" value="S74_ICA"/>
</dbReference>
<accession>A0AAX3L689</accession>
<dbReference type="AlphaFoldDB" id="A0AAX3L689"/>
<dbReference type="Pfam" id="PF13884">
    <property type="entry name" value="Peptidase_S74"/>
    <property type="match status" value="1"/>
</dbReference>
<organism evidence="3 4">
    <name type="scientific">Enterobacter ludwigii</name>
    <dbReference type="NCBI Taxonomy" id="299767"/>
    <lineage>
        <taxon>Bacteria</taxon>
        <taxon>Pseudomonadati</taxon>
        <taxon>Pseudomonadota</taxon>
        <taxon>Gammaproteobacteria</taxon>
        <taxon>Enterobacterales</taxon>
        <taxon>Enterobacteriaceae</taxon>
        <taxon>Enterobacter</taxon>
        <taxon>Enterobacter cloacae complex</taxon>
    </lineage>
</organism>
<sequence>MLFRKIAFVAVPLLFSSVAWADVGAPCCPFSDENLKENIKPLDHSLEKILKLKGVSYTWKEDKTGDVGLIAQDVEKVYPELVKTKGEIKQVDYQKLVAPLIEAVREQQNEINALKADVAQCARKAN</sequence>
<feature type="domain" description="Peptidase S74" evidence="2">
    <location>
        <begin position="31"/>
        <end position="118"/>
    </location>
</feature>
<evidence type="ECO:0000256" key="1">
    <source>
        <dbReference type="SAM" id="SignalP"/>
    </source>
</evidence>
<proteinExistence type="predicted"/>
<dbReference type="GeneID" id="45815984"/>
<dbReference type="KEGG" id="elg:BH714_10635"/>
<gene>
    <name evidence="3" type="ORF">PHA72_16150</name>
</gene>
<reference evidence="3 4" key="1">
    <citation type="submission" date="2023-01" db="EMBL/GenBank/DDBJ databases">
        <title>Genome sequence resource and annotation of Enterobacter ludwigii, an economically important pathogen of seedling wilt with strawberry.</title>
        <authorList>
            <person name="Xie Y."/>
        </authorList>
    </citation>
    <scope>NUCLEOTIDE SEQUENCE [LARGE SCALE GENOMIC DNA]</scope>
    <source>
        <strain evidence="3 4">CM-TZ4</strain>
    </source>
</reference>
<evidence type="ECO:0000313" key="3">
    <source>
        <dbReference type="EMBL" id="WCE11613.1"/>
    </source>
</evidence>
<evidence type="ECO:0000313" key="4">
    <source>
        <dbReference type="Proteomes" id="UP001210538"/>
    </source>
</evidence>
<keyword evidence="1" id="KW-0732">Signal</keyword>
<keyword evidence="4" id="KW-1185">Reference proteome</keyword>